<evidence type="ECO:0000256" key="1">
    <source>
        <dbReference type="ARBA" id="ARBA00007428"/>
    </source>
</evidence>
<dbReference type="GO" id="GO:0005886">
    <property type="term" value="C:plasma membrane"/>
    <property type="evidence" value="ECO:0007669"/>
    <property type="project" value="TreeGrafter"/>
</dbReference>
<dbReference type="RefSeq" id="XP_024662877.1">
    <property type="nucleotide sequence ID" value="XM_024807109.1"/>
</dbReference>
<dbReference type="InterPro" id="IPR003123">
    <property type="entry name" value="VPS9"/>
</dbReference>
<dbReference type="GO" id="GO:0000149">
    <property type="term" value="F:SNARE binding"/>
    <property type="evidence" value="ECO:0007669"/>
    <property type="project" value="TreeGrafter"/>
</dbReference>
<protein>
    <recommendedName>
        <fullName evidence="3">VPS9 domain-containing protein</fullName>
    </recommendedName>
</protein>
<dbReference type="Proteomes" id="UP000238350">
    <property type="component" value="Unassembled WGS sequence"/>
</dbReference>
<reference evidence="4 5" key="1">
    <citation type="submission" date="2017-04" db="EMBL/GenBank/DDBJ databases">
        <title>Genome sequencing of [Candida] sorbophila.</title>
        <authorList>
            <person name="Ahn J.O."/>
        </authorList>
    </citation>
    <scope>NUCLEOTIDE SEQUENCE [LARGE SCALE GENOMIC DNA]</scope>
    <source>
        <strain evidence="4 5">DS02</strain>
    </source>
</reference>
<organism evidence="4 5">
    <name type="scientific">Wickerhamiella sorbophila</name>
    <dbReference type="NCBI Taxonomy" id="45607"/>
    <lineage>
        <taxon>Eukaryota</taxon>
        <taxon>Fungi</taxon>
        <taxon>Dikarya</taxon>
        <taxon>Ascomycota</taxon>
        <taxon>Saccharomycotina</taxon>
        <taxon>Dipodascomycetes</taxon>
        <taxon>Dipodascales</taxon>
        <taxon>Trichomonascaceae</taxon>
        <taxon>Wickerhamiella</taxon>
    </lineage>
</organism>
<gene>
    <name evidence="4" type="ORF">B9G98_00551</name>
</gene>
<dbReference type="PANTHER" id="PTHR24170">
    <property type="entry name" value="ANKYRIN REPEAT DOMAIN-CONTAINING PROTEIN 27"/>
    <property type="match status" value="1"/>
</dbReference>
<accession>A0A2T0FD82</accession>
<dbReference type="STRING" id="45607.A0A2T0FD82"/>
<keyword evidence="5" id="KW-1185">Reference proteome</keyword>
<name>A0A2T0FD82_9ASCO</name>
<dbReference type="InterPro" id="IPR036770">
    <property type="entry name" value="Ankyrin_rpt-contain_sf"/>
</dbReference>
<keyword evidence="2" id="KW-0175">Coiled coil</keyword>
<dbReference type="PROSITE" id="PS51205">
    <property type="entry name" value="VPS9"/>
    <property type="match status" value="1"/>
</dbReference>
<dbReference type="InterPro" id="IPR037191">
    <property type="entry name" value="VPS9_dom_sf"/>
</dbReference>
<dbReference type="AlphaFoldDB" id="A0A2T0FD82"/>
<dbReference type="GeneID" id="36514300"/>
<dbReference type="GO" id="GO:0005770">
    <property type="term" value="C:late endosome"/>
    <property type="evidence" value="ECO:0007669"/>
    <property type="project" value="TreeGrafter"/>
</dbReference>
<dbReference type="InterPro" id="IPR051248">
    <property type="entry name" value="UPF0507/Ank_repeat_27"/>
</dbReference>
<dbReference type="SUPFAM" id="SSF48403">
    <property type="entry name" value="Ankyrin repeat"/>
    <property type="match status" value="1"/>
</dbReference>
<dbReference type="Gene3D" id="1.20.1050.80">
    <property type="entry name" value="VPS9 domain"/>
    <property type="match status" value="1"/>
</dbReference>
<dbReference type="GO" id="GO:0005085">
    <property type="term" value="F:guanyl-nucleotide exchange factor activity"/>
    <property type="evidence" value="ECO:0007669"/>
    <property type="project" value="TreeGrafter"/>
</dbReference>
<comment type="caution">
    <text evidence="4">The sequence shown here is derived from an EMBL/GenBank/DDBJ whole genome shotgun (WGS) entry which is preliminary data.</text>
</comment>
<dbReference type="GO" id="GO:0030133">
    <property type="term" value="C:transport vesicle"/>
    <property type="evidence" value="ECO:0007669"/>
    <property type="project" value="TreeGrafter"/>
</dbReference>
<sequence>MFFSTVIEALFDENVLVPNRTLKQAHGALNGTEIVALISPDMSLSHQIPKDELYQDSYLLAHMVRLGHAKVGAGRQLLAPTFTPNTYVEIRDSSICFKTTSGQKSLDPGKPVGIIDIFCWNPGVSYIGCDRVIFMFILDGLFVPLRKPRQPLFSRLRGLPEQTHAYLENPSRKEGPELSSVIGKDKTKLKKANACLGELVMSFDEQVPTTAHGVAQLYRELVERSHSSLLELGIDNKRVLCEWLECHTGYRVFKKLRSLFHGSTFQNNRAKLTCLDVSQVGLPDGIDLAKADCLVNRVVETYNTILQSTNINEICCVLIRVIDSLGEADLNVPVSADALLGLFLLVALRAQTAEQLDVHLFILRNFSYFRSSLDRGHLGYTLMIAESVVHHIEHSFDELLAHARAAETFWHAIETNSIAELEKIEDKSIFKARRTGTALFSCINSGNTELANYVLGCDVLTTHDLVNDRDEQHRTLLIAALKAESPLVDRLISIISTLSVSEQKAFYQSRDVTRRSVGHCLFHRADLIKRLGPFIDWNANDFTLMSPLLTVAVCYDHQNYDTMLLDSLNAVTDQDPNASLYGHFDKKCHSLLHLANPQSTELMAKLASMPGYDIAVVDSKLRSALINSLRFNRIKLARFFVQVEPYLDSIFFHVSMAHAPEGRRLLKLVSERAQSHVAIPDLVQIHSHGKICYEFSTPGTDGAVITRTVADFSMLRRILEIKFPLSWLPTLGLIDDRWLNNSTLGTSYSFVATEVFLAYVKCLKSHATIKNSEEFKQFCTDPKWSGQAVLAQVDSEAKLRHEPVDKQQNLGSEKTRFFAQESRSIDTFFQFSIEQIQALMQQLTRLASSMQHLLNCYLEETFCQGYVWNEISDLSLVLFEHVRPVVSCIFRQKLQHVYWKPRIECASLALNSARIIEVLSVPVAMIKEMNSAQEELEAERAHLAELGSRKIWSLSYFEERRINGMQASEDKISRLRMEISRLMNRICHSQEILASELASFMEFQERTLLDMMQVIAVSNISSLKKRLAKTQFILDSLKATPGG</sequence>
<feature type="domain" description="VPS9" evidence="3">
    <location>
        <begin position="259"/>
        <end position="401"/>
    </location>
</feature>
<evidence type="ECO:0000313" key="5">
    <source>
        <dbReference type="Proteomes" id="UP000238350"/>
    </source>
</evidence>
<dbReference type="GO" id="GO:0097422">
    <property type="term" value="C:tubular endosome"/>
    <property type="evidence" value="ECO:0007669"/>
    <property type="project" value="TreeGrafter"/>
</dbReference>
<evidence type="ECO:0000259" key="3">
    <source>
        <dbReference type="PROSITE" id="PS51205"/>
    </source>
</evidence>
<evidence type="ECO:0000256" key="2">
    <source>
        <dbReference type="SAM" id="Coils"/>
    </source>
</evidence>
<evidence type="ECO:0000313" key="4">
    <source>
        <dbReference type="EMBL" id="PRT52931.1"/>
    </source>
</evidence>
<dbReference type="OrthoDB" id="7464126at2759"/>
<dbReference type="EMBL" id="NDIQ01000001">
    <property type="protein sequence ID" value="PRT52931.1"/>
    <property type="molecule type" value="Genomic_DNA"/>
</dbReference>
<dbReference type="PANTHER" id="PTHR24170:SF1">
    <property type="entry name" value="DOMAIN PROTEIN, PUTATIVE (AFU_ORTHOLOGUE AFUA_1G09870)-RELATED"/>
    <property type="match status" value="1"/>
</dbReference>
<dbReference type="GO" id="GO:0045022">
    <property type="term" value="P:early endosome to late endosome transport"/>
    <property type="evidence" value="ECO:0007669"/>
    <property type="project" value="TreeGrafter"/>
</dbReference>
<dbReference type="SUPFAM" id="SSF109993">
    <property type="entry name" value="VPS9 domain"/>
    <property type="match status" value="1"/>
</dbReference>
<dbReference type="Gene3D" id="1.25.40.20">
    <property type="entry name" value="Ankyrin repeat-containing domain"/>
    <property type="match status" value="1"/>
</dbReference>
<dbReference type="GO" id="GO:0005769">
    <property type="term" value="C:early endosome"/>
    <property type="evidence" value="ECO:0007669"/>
    <property type="project" value="TreeGrafter"/>
</dbReference>
<proteinExistence type="inferred from homology"/>
<comment type="similarity">
    <text evidence="1">Belongs to the UPF0507 family.</text>
</comment>
<feature type="coiled-coil region" evidence="2">
    <location>
        <begin position="926"/>
        <end position="985"/>
    </location>
</feature>
<dbReference type="CDD" id="cd06093">
    <property type="entry name" value="PX_domain"/>
    <property type="match status" value="1"/>
</dbReference>